<proteinExistence type="predicted"/>
<feature type="region of interest" description="Disordered" evidence="1">
    <location>
        <begin position="563"/>
        <end position="612"/>
    </location>
</feature>
<dbReference type="AlphaFoldDB" id="A0A8W8JL16"/>
<sequence>MRGQGLRFCGEVEDIAGCETSALLKDPSTGLPPLLEFGEISRGDINYTHLGNTTYCAGPRIDADTGTSVRLQGNTEVSPESSRDARTSPDYLFLTTGSCEPIILDYDRLVTNVEDQIMTDQDSVGSQYDPVYLLYKSNPGLFENDFTNPRNVYSLISKRRVKSYDDVSNVSKSADSVPSDYPRITRTTSMRDLRRAAGLRTASRKERHYSSQDLRSLTLKERKDPSITALFINAPYLNLKDLEHLPEVEAQRVARTILPTISSKKRTKNKAPAFKLTDENKGFPLPVIKSVSGETLPYLTRGEERSDVIKNRNLHLEGNSEESNLEKWFSEMPDDIIEQADKMAREEKTSQSESDSSQQKLPRNPSKEKIHLPILRPLNPIPNQYLELRENVKRPIKRDVIIDREHYKLKQRSMLRLKMLGDENARTERHRTHSDAEIPLYQYDAEKFYHQEQKTTLKDLMNAKRQDGDGVKTVNIDQFAVEAYDIHPSEKFNFAKQTVEKNGARSGLFRARTSVDLTPIRLRNSLRSSESKVSPGHTEHSWQKAKFVEQPLDRALSVIKIEKKATDESRSETADPDNRQVTSPGSHSSVTNQNGRNAPPPTRDSNLDMSKSEAKREVLKFKRLEVFGDTSTKKLNPIKNTEKPLVKLDLRCSPTEWQKAPDVSPQPPLPLIQRDLKKELPAMTFQFSTGEVIISRNAANALSPPRDHQRHSFYPKRGPIKSNNTTEQSPQRSDSTNVETTGKQQDTPEVDDTSTDFTMTPDYRNMSEFNLSGRGRPRGRLWDFDGDNPHQESLLGSRKNTIEEIPEETMDQLTPDPPVQETPTQPEQTTNVDAPSAESPPEHSPNTTPSDQIPSPSKLLEPLAEKIEVVTAPQNQLNEKPSEGNRSTENPSEGNQSTQKPTDGNQSTEKSTDGNQSTQKPTEDSNKDNTQQTQEQERETVPASTNKPNDEKLTEANQKTEREADETVKEEASSKAEVTKRDAATSATSLIEANAKRLNASSKNTDHSTDSIAEVFGT</sequence>
<feature type="compositionally biased region" description="Polar residues" evidence="1">
    <location>
        <begin position="351"/>
        <end position="361"/>
    </location>
</feature>
<accession>A0A8W8JL16</accession>
<evidence type="ECO:0000313" key="3">
    <source>
        <dbReference type="Proteomes" id="UP000005408"/>
    </source>
</evidence>
<feature type="region of interest" description="Disordered" evidence="1">
    <location>
        <begin position="698"/>
        <end position="775"/>
    </location>
</feature>
<feature type="region of interest" description="Disordered" evidence="1">
    <location>
        <begin position="343"/>
        <end position="369"/>
    </location>
</feature>
<name>A0A8W8JL16_MAGGI</name>
<reference evidence="2" key="1">
    <citation type="submission" date="2022-08" db="UniProtKB">
        <authorList>
            <consortium name="EnsemblMetazoa"/>
        </authorList>
    </citation>
    <scope>IDENTIFICATION</scope>
    <source>
        <strain evidence="2">05x7-T-G4-1.051#20</strain>
    </source>
</reference>
<feature type="compositionally biased region" description="Basic and acidic residues" evidence="1">
    <location>
        <begin position="948"/>
        <end position="983"/>
    </location>
</feature>
<feature type="compositionally biased region" description="Polar residues" evidence="1">
    <location>
        <begin position="579"/>
        <end position="596"/>
    </location>
</feature>
<feature type="compositionally biased region" description="Polar residues" evidence="1">
    <location>
        <begin position="872"/>
        <end position="920"/>
    </location>
</feature>
<feature type="compositionally biased region" description="Basic and acidic residues" evidence="1">
    <location>
        <begin position="563"/>
        <end position="578"/>
    </location>
</feature>
<dbReference type="Proteomes" id="UP000005408">
    <property type="component" value="Unassembled WGS sequence"/>
</dbReference>
<feature type="compositionally biased region" description="Low complexity" evidence="1">
    <location>
        <begin position="821"/>
        <end position="839"/>
    </location>
</feature>
<feature type="region of interest" description="Disordered" evidence="1">
    <location>
        <begin position="809"/>
        <end position="1018"/>
    </location>
</feature>
<feature type="region of interest" description="Disordered" evidence="1">
    <location>
        <begin position="526"/>
        <end position="546"/>
    </location>
</feature>
<evidence type="ECO:0000313" key="2">
    <source>
        <dbReference type="EnsemblMetazoa" id="G19977.1:cds"/>
    </source>
</evidence>
<dbReference type="EnsemblMetazoa" id="G19977.1">
    <property type="protein sequence ID" value="G19977.1:cds"/>
    <property type="gene ID" value="G19977"/>
</dbReference>
<protein>
    <submittedName>
        <fullName evidence="2">Uncharacterized protein</fullName>
    </submittedName>
</protein>
<keyword evidence="3" id="KW-1185">Reference proteome</keyword>
<feature type="compositionally biased region" description="Polar residues" evidence="1">
    <location>
        <begin position="846"/>
        <end position="855"/>
    </location>
</feature>
<organism evidence="2 3">
    <name type="scientific">Magallana gigas</name>
    <name type="common">Pacific oyster</name>
    <name type="synonym">Crassostrea gigas</name>
    <dbReference type="NCBI Taxonomy" id="29159"/>
    <lineage>
        <taxon>Eukaryota</taxon>
        <taxon>Metazoa</taxon>
        <taxon>Spiralia</taxon>
        <taxon>Lophotrochozoa</taxon>
        <taxon>Mollusca</taxon>
        <taxon>Bivalvia</taxon>
        <taxon>Autobranchia</taxon>
        <taxon>Pteriomorphia</taxon>
        <taxon>Ostreida</taxon>
        <taxon>Ostreoidea</taxon>
        <taxon>Ostreidae</taxon>
        <taxon>Magallana</taxon>
    </lineage>
</organism>
<feature type="compositionally biased region" description="Polar residues" evidence="1">
    <location>
        <begin position="721"/>
        <end position="747"/>
    </location>
</feature>
<evidence type="ECO:0000256" key="1">
    <source>
        <dbReference type="SAM" id="MobiDB-lite"/>
    </source>
</evidence>